<feature type="transmembrane region" description="Helical" evidence="1">
    <location>
        <begin position="20"/>
        <end position="41"/>
    </location>
</feature>
<evidence type="ECO:0000313" key="3">
    <source>
        <dbReference type="Proteomes" id="UP000020595"/>
    </source>
</evidence>
<evidence type="ECO:0000313" key="2">
    <source>
        <dbReference type="EMBL" id="EXB05982.1"/>
    </source>
</evidence>
<accession>A0A009HP75</accession>
<dbReference type="RefSeq" id="WP_000164722.1">
    <property type="nucleotide sequence ID" value="NZ_JEWH01000018.1"/>
</dbReference>
<proteinExistence type="predicted"/>
<sequence length="78" mass="8781">MTKNKRTKSKGSNGFFQEFIDQLITAIFGELLIYIIALLFMSALGGIIFAAICFSWGVLFLLLPFAALIYILVKKYSH</sequence>
<protein>
    <submittedName>
        <fullName evidence="2">Putative membrane protein</fullName>
    </submittedName>
</protein>
<evidence type="ECO:0000256" key="1">
    <source>
        <dbReference type="SAM" id="Phobius"/>
    </source>
</evidence>
<name>A0A009HP75_ACIB9</name>
<comment type="caution">
    <text evidence="2">The sequence shown here is derived from an EMBL/GenBank/DDBJ whole genome shotgun (WGS) entry which is preliminary data.</text>
</comment>
<organism evidence="2 3">
    <name type="scientific">Acinetobacter baumannii (strain 1295743)</name>
    <dbReference type="NCBI Taxonomy" id="1310613"/>
    <lineage>
        <taxon>Bacteria</taxon>
        <taxon>Pseudomonadati</taxon>
        <taxon>Pseudomonadota</taxon>
        <taxon>Gammaproteobacteria</taxon>
        <taxon>Moraxellales</taxon>
        <taxon>Moraxellaceae</taxon>
        <taxon>Acinetobacter</taxon>
        <taxon>Acinetobacter calcoaceticus/baumannii complex</taxon>
    </lineage>
</organism>
<dbReference type="EMBL" id="JEWH01000018">
    <property type="protein sequence ID" value="EXB05982.1"/>
    <property type="molecule type" value="Genomic_DNA"/>
</dbReference>
<gene>
    <name evidence="2" type="ORF">J512_1796</name>
</gene>
<reference evidence="2 3" key="1">
    <citation type="submission" date="2014-02" db="EMBL/GenBank/DDBJ databases">
        <title>Comparative genomics and transcriptomics to identify genetic mechanisms underlying the emergence of carbapenem resistant Acinetobacter baumannii (CRAb).</title>
        <authorList>
            <person name="Harris A.D."/>
            <person name="Johnson K.J."/>
            <person name="George J."/>
            <person name="Shefchek K."/>
            <person name="Daugherty S.C."/>
            <person name="Parankush S."/>
            <person name="Sadzewicz L."/>
            <person name="Tallon L."/>
            <person name="Sengamalay N."/>
            <person name="Hazen T.H."/>
            <person name="Rasko D.A."/>
        </authorList>
    </citation>
    <scope>NUCLEOTIDE SEQUENCE [LARGE SCALE GENOMIC DNA]</scope>
    <source>
        <strain evidence="2 3">1295743</strain>
    </source>
</reference>
<dbReference type="AlphaFoldDB" id="A0A009HP75"/>
<keyword evidence="1" id="KW-0812">Transmembrane</keyword>
<keyword evidence="1" id="KW-1133">Transmembrane helix</keyword>
<dbReference type="Proteomes" id="UP000020595">
    <property type="component" value="Unassembled WGS sequence"/>
</dbReference>
<keyword evidence="1" id="KW-0472">Membrane</keyword>
<dbReference type="GeneID" id="92892406"/>
<feature type="transmembrane region" description="Helical" evidence="1">
    <location>
        <begin position="47"/>
        <end position="73"/>
    </location>
</feature>
<dbReference type="PATRIC" id="fig|1310613.3.peg.1723"/>